<dbReference type="Proteomes" id="UP000490980">
    <property type="component" value="Unassembled WGS sequence"/>
</dbReference>
<evidence type="ECO:0000313" key="3">
    <source>
        <dbReference type="EMBL" id="NII06281.1"/>
    </source>
</evidence>
<feature type="chain" id="PRO_5031416417" evidence="2">
    <location>
        <begin position="20"/>
        <end position="123"/>
    </location>
</feature>
<dbReference type="RefSeq" id="WP_166947276.1">
    <property type="nucleotide sequence ID" value="NZ_JAARLZ010000003.1"/>
</dbReference>
<name>A0A7X5U988_9GAMM</name>
<keyword evidence="4" id="KW-1185">Reference proteome</keyword>
<protein>
    <submittedName>
        <fullName evidence="3">Uncharacterized protein</fullName>
    </submittedName>
</protein>
<gene>
    <name evidence="3" type="ORF">HBF25_07790</name>
</gene>
<feature type="signal peptide" evidence="2">
    <location>
        <begin position="1"/>
        <end position="19"/>
    </location>
</feature>
<keyword evidence="2" id="KW-0732">Signal</keyword>
<accession>A0A7X5U988</accession>
<sequence length="123" mass="13350">MNKYIIALLIGGLSASATAGEFIPYYGNNPFLFCTLGVPQDCWVPDQKEYGTYHKTGRHCFNPYSANLYSRVCPQAFPNGANGKPTGQESADQPKMPNPNLTPNPDIVPKANFVARDPADASP</sequence>
<evidence type="ECO:0000256" key="1">
    <source>
        <dbReference type="SAM" id="MobiDB-lite"/>
    </source>
</evidence>
<proteinExistence type="predicted"/>
<dbReference type="AlphaFoldDB" id="A0A7X5U988"/>
<organism evidence="3 4">
    <name type="scientific">Luteibacter anthropi</name>
    <dbReference type="NCBI Taxonomy" id="564369"/>
    <lineage>
        <taxon>Bacteria</taxon>
        <taxon>Pseudomonadati</taxon>
        <taxon>Pseudomonadota</taxon>
        <taxon>Gammaproteobacteria</taxon>
        <taxon>Lysobacterales</taxon>
        <taxon>Rhodanobacteraceae</taxon>
        <taxon>Luteibacter</taxon>
    </lineage>
</organism>
<feature type="region of interest" description="Disordered" evidence="1">
    <location>
        <begin position="79"/>
        <end position="123"/>
    </location>
</feature>
<dbReference type="EMBL" id="JAARLZ010000003">
    <property type="protein sequence ID" value="NII06281.1"/>
    <property type="molecule type" value="Genomic_DNA"/>
</dbReference>
<comment type="caution">
    <text evidence="3">The sequence shown here is derived from an EMBL/GenBank/DDBJ whole genome shotgun (WGS) entry which is preliminary data.</text>
</comment>
<reference evidence="3 4" key="1">
    <citation type="submission" date="2020-03" db="EMBL/GenBank/DDBJ databases">
        <authorList>
            <person name="Lai Q."/>
        </authorList>
    </citation>
    <scope>NUCLEOTIDE SEQUENCE [LARGE SCALE GENOMIC DNA]</scope>
    <source>
        <strain evidence="3 4">CCUG 25036</strain>
    </source>
</reference>
<evidence type="ECO:0000313" key="4">
    <source>
        <dbReference type="Proteomes" id="UP000490980"/>
    </source>
</evidence>
<evidence type="ECO:0000256" key="2">
    <source>
        <dbReference type="SAM" id="SignalP"/>
    </source>
</evidence>